<feature type="chain" id="PRO_5047229334" description="Lipoprotein" evidence="1">
    <location>
        <begin position="31"/>
        <end position="170"/>
    </location>
</feature>
<proteinExistence type="predicted"/>
<dbReference type="Proteomes" id="UP000621455">
    <property type="component" value="Unassembled WGS sequence"/>
</dbReference>
<keyword evidence="3" id="KW-1185">Reference proteome</keyword>
<keyword evidence="1" id="KW-0732">Signal</keyword>
<dbReference type="EMBL" id="WHJG01000055">
    <property type="protein sequence ID" value="NHZ83561.1"/>
    <property type="molecule type" value="Genomic_DNA"/>
</dbReference>
<dbReference type="RefSeq" id="WP_167093359.1">
    <property type="nucleotide sequence ID" value="NZ_WHJG01000055.1"/>
</dbReference>
<accession>A0ABX0NI60</accession>
<evidence type="ECO:0008006" key="4">
    <source>
        <dbReference type="Google" id="ProtNLM"/>
    </source>
</evidence>
<name>A0ABX0NI60_9BURK</name>
<reference evidence="2 3" key="1">
    <citation type="submission" date="2019-10" db="EMBL/GenBank/DDBJ databases">
        <title>Taxonomy of Antarctic Massilia spp.: description of Massilia rubra sp. nov., Massilia aquatica sp. nov., Massilia mucilaginosa sp. nov., Massilia frigida sp. nov. isolated from streams, lakes and regoliths.</title>
        <authorList>
            <person name="Holochova P."/>
            <person name="Sedlacek I."/>
            <person name="Kralova S."/>
            <person name="Maslanova I."/>
            <person name="Busse H.-J."/>
            <person name="Stankova E."/>
            <person name="Vrbovska V."/>
            <person name="Kovarovic V."/>
            <person name="Bartak M."/>
            <person name="Svec P."/>
            <person name="Pantucek R."/>
        </authorList>
    </citation>
    <scope>NUCLEOTIDE SEQUENCE [LARGE SCALE GENOMIC DNA]</scope>
    <source>
        <strain evidence="2 3">CCM 8695</strain>
    </source>
</reference>
<comment type="caution">
    <text evidence="2">The sequence shown here is derived from an EMBL/GenBank/DDBJ whole genome shotgun (WGS) entry which is preliminary data.</text>
</comment>
<gene>
    <name evidence="2" type="ORF">F2P44_30475</name>
</gene>
<evidence type="ECO:0000313" key="3">
    <source>
        <dbReference type="Proteomes" id="UP000621455"/>
    </source>
</evidence>
<feature type="signal peptide" evidence="1">
    <location>
        <begin position="1"/>
        <end position="30"/>
    </location>
</feature>
<protein>
    <recommendedName>
        <fullName evidence="4">Lipoprotein</fullName>
    </recommendedName>
</protein>
<evidence type="ECO:0000313" key="2">
    <source>
        <dbReference type="EMBL" id="NHZ83561.1"/>
    </source>
</evidence>
<evidence type="ECO:0000256" key="1">
    <source>
        <dbReference type="SAM" id="SignalP"/>
    </source>
</evidence>
<organism evidence="2 3">
    <name type="scientific">Massilia frigida</name>
    <dbReference type="NCBI Taxonomy" id="2609281"/>
    <lineage>
        <taxon>Bacteria</taxon>
        <taxon>Pseudomonadati</taxon>
        <taxon>Pseudomonadota</taxon>
        <taxon>Betaproteobacteria</taxon>
        <taxon>Burkholderiales</taxon>
        <taxon>Oxalobacteraceae</taxon>
        <taxon>Telluria group</taxon>
        <taxon>Massilia</taxon>
    </lineage>
</organism>
<sequence>MSTHTSPRWGRRAHAALGALVAALPALAGAAPRFEDYPVAAIYQGAGARPVLADPHSRNYATRLRSAATQKPDFAGRYVLATWGCGASCTMSAAIDAKTGAVTWLPFTVCCWDADVEDHLEYKLDSRLLIVHGARNEQGGGTHYYQFNGRRFAEIRTPPRRPPQPSEAHR</sequence>